<proteinExistence type="predicted"/>
<sequence length="356" mass="39431">MSSSSVNSGFDNDIPITRHSIKVQDLLDSPMEDEIRHSNRLPESRIETSRKVDNSARLFVNPETKLPMSGSESVEWLKQDGLVGAMSEVFRPQEETEDQDAFEDSVLEEIDVRMRNLEERTRTKPSYFAVARPGAPAGFYGTGTFTPPEHITKWLNRPKVNPASAEEKKQSKPRGRQRKAPGEPRKRAEKGKGRQTEDGPDGVKKQVRKRVVNAEQKPRKRARANKDTDAKIPKPRKHVSITESFGDSKDGDTGNHTGSHSHRPLSIKAQIKQRLLDRKRRKEREKANGKEGSSAASSASSRPTTPRKKLKELTGLSSSISSMSSSSSSDMEDSPIGGHPGGSQSDILNNNNNSTS</sequence>
<feature type="region of interest" description="Disordered" evidence="1">
    <location>
        <begin position="25"/>
        <end position="48"/>
    </location>
</feature>
<name>A0A9N8VT09_9GLOM</name>
<evidence type="ECO:0000313" key="3">
    <source>
        <dbReference type="Proteomes" id="UP000789572"/>
    </source>
</evidence>
<protein>
    <submittedName>
        <fullName evidence="2">1238_t:CDS:1</fullName>
    </submittedName>
</protein>
<dbReference type="AlphaFoldDB" id="A0A9N8VT09"/>
<feature type="compositionally biased region" description="Basic and acidic residues" evidence="1">
    <location>
        <begin position="33"/>
        <end position="48"/>
    </location>
</feature>
<dbReference type="Proteomes" id="UP000789572">
    <property type="component" value="Unassembled WGS sequence"/>
</dbReference>
<gene>
    <name evidence="2" type="ORF">POCULU_LOCUS524</name>
</gene>
<dbReference type="OrthoDB" id="10321972at2759"/>
<organism evidence="2 3">
    <name type="scientific">Paraglomus occultum</name>
    <dbReference type="NCBI Taxonomy" id="144539"/>
    <lineage>
        <taxon>Eukaryota</taxon>
        <taxon>Fungi</taxon>
        <taxon>Fungi incertae sedis</taxon>
        <taxon>Mucoromycota</taxon>
        <taxon>Glomeromycotina</taxon>
        <taxon>Glomeromycetes</taxon>
        <taxon>Paraglomerales</taxon>
        <taxon>Paraglomeraceae</taxon>
        <taxon>Paraglomus</taxon>
    </lineage>
</organism>
<dbReference type="EMBL" id="CAJVPJ010000028">
    <property type="protein sequence ID" value="CAG8460340.1"/>
    <property type="molecule type" value="Genomic_DNA"/>
</dbReference>
<reference evidence="2" key="1">
    <citation type="submission" date="2021-06" db="EMBL/GenBank/DDBJ databases">
        <authorList>
            <person name="Kallberg Y."/>
            <person name="Tangrot J."/>
            <person name="Rosling A."/>
        </authorList>
    </citation>
    <scope>NUCLEOTIDE SEQUENCE</scope>
    <source>
        <strain evidence="2">IA702</strain>
    </source>
</reference>
<accession>A0A9N8VT09</accession>
<keyword evidence="3" id="KW-1185">Reference proteome</keyword>
<feature type="compositionally biased region" description="Polar residues" evidence="1">
    <location>
        <begin position="342"/>
        <end position="356"/>
    </location>
</feature>
<evidence type="ECO:0000313" key="2">
    <source>
        <dbReference type="EMBL" id="CAG8460340.1"/>
    </source>
</evidence>
<feature type="region of interest" description="Disordered" evidence="1">
    <location>
        <begin position="131"/>
        <end position="356"/>
    </location>
</feature>
<comment type="caution">
    <text evidence="2">The sequence shown here is derived from an EMBL/GenBank/DDBJ whole genome shotgun (WGS) entry which is preliminary data.</text>
</comment>
<feature type="compositionally biased region" description="Low complexity" evidence="1">
    <location>
        <begin position="317"/>
        <end position="329"/>
    </location>
</feature>
<evidence type="ECO:0000256" key="1">
    <source>
        <dbReference type="SAM" id="MobiDB-lite"/>
    </source>
</evidence>
<feature type="compositionally biased region" description="Basic and acidic residues" evidence="1">
    <location>
        <begin position="180"/>
        <end position="204"/>
    </location>
</feature>